<dbReference type="SUPFAM" id="SSF51905">
    <property type="entry name" value="FAD/NAD(P)-binding domain"/>
    <property type="match status" value="1"/>
</dbReference>
<organism evidence="7 8">
    <name type="scientific">Luedemannella helvata</name>
    <dbReference type="NCBI Taxonomy" id="349315"/>
    <lineage>
        <taxon>Bacteria</taxon>
        <taxon>Bacillati</taxon>
        <taxon>Actinomycetota</taxon>
        <taxon>Actinomycetes</taxon>
        <taxon>Micromonosporales</taxon>
        <taxon>Micromonosporaceae</taxon>
        <taxon>Luedemannella</taxon>
    </lineage>
</organism>
<evidence type="ECO:0000259" key="6">
    <source>
        <dbReference type="Pfam" id="PF01593"/>
    </source>
</evidence>
<gene>
    <name evidence="7" type="primary">crtI_3</name>
    <name evidence="7" type="ORF">GCM10009681_18500</name>
</gene>
<dbReference type="Proteomes" id="UP001500655">
    <property type="component" value="Unassembled WGS sequence"/>
</dbReference>
<dbReference type="PROSITE" id="PS51257">
    <property type="entry name" value="PROKAR_LIPOPROTEIN"/>
    <property type="match status" value="1"/>
</dbReference>
<feature type="region of interest" description="Disordered" evidence="5">
    <location>
        <begin position="432"/>
        <end position="464"/>
    </location>
</feature>
<feature type="domain" description="Amine oxidase" evidence="6">
    <location>
        <begin position="18"/>
        <end position="285"/>
    </location>
</feature>
<feature type="compositionally biased region" description="Basic residues" evidence="5">
    <location>
        <begin position="436"/>
        <end position="445"/>
    </location>
</feature>
<dbReference type="InterPro" id="IPR002937">
    <property type="entry name" value="Amino_oxidase"/>
</dbReference>
<dbReference type="NCBIfam" id="TIGR02734">
    <property type="entry name" value="crtI_fam"/>
    <property type="match status" value="1"/>
</dbReference>
<keyword evidence="8" id="KW-1185">Reference proteome</keyword>
<keyword evidence="3 4" id="KW-0560">Oxidoreductase</keyword>
<comment type="caution">
    <text evidence="7">The sequence shown here is derived from an EMBL/GenBank/DDBJ whole genome shotgun (WGS) entry which is preliminary data.</text>
</comment>
<reference evidence="7 8" key="1">
    <citation type="journal article" date="2019" name="Int. J. Syst. Evol. Microbiol.">
        <title>The Global Catalogue of Microorganisms (GCM) 10K type strain sequencing project: providing services to taxonomists for standard genome sequencing and annotation.</title>
        <authorList>
            <consortium name="The Broad Institute Genomics Platform"/>
            <consortium name="The Broad Institute Genome Sequencing Center for Infectious Disease"/>
            <person name="Wu L."/>
            <person name="Ma J."/>
        </authorList>
    </citation>
    <scope>NUCLEOTIDE SEQUENCE [LARGE SCALE GENOMIC DNA]</scope>
    <source>
        <strain evidence="7 8">JCM 13249</strain>
    </source>
</reference>
<evidence type="ECO:0000256" key="2">
    <source>
        <dbReference type="ARBA" id="ARBA00022746"/>
    </source>
</evidence>
<dbReference type="PRINTS" id="PR00419">
    <property type="entry name" value="ADXRDTASE"/>
</dbReference>
<protein>
    <submittedName>
        <fullName evidence="7">Phytoene desaturase family protein</fullName>
    </submittedName>
</protein>
<evidence type="ECO:0000256" key="1">
    <source>
        <dbReference type="ARBA" id="ARBA00004829"/>
    </source>
</evidence>
<dbReference type="RefSeq" id="WP_344078945.1">
    <property type="nucleotide sequence ID" value="NZ_BAAALS010000007.1"/>
</dbReference>
<evidence type="ECO:0000256" key="3">
    <source>
        <dbReference type="ARBA" id="ARBA00023002"/>
    </source>
</evidence>
<keyword evidence="2 4" id="KW-0125">Carotenoid biosynthesis</keyword>
<name>A0ABN2K3I9_9ACTN</name>
<accession>A0ABN2K3I9</accession>
<proteinExistence type="inferred from homology"/>
<dbReference type="EMBL" id="BAAALS010000007">
    <property type="protein sequence ID" value="GAA1747610.1"/>
    <property type="molecule type" value="Genomic_DNA"/>
</dbReference>
<evidence type="ECO:0000313" key="8">
    <source>
        <dbReference type="Proteomes" id="UP001500655"/>
    </source>
</evidence>
<dbReference type="PANTHER" id="PTHR43734:SF1">
    <property type="entry name" value="PHYTOENE DESATURASE"/>
    <property type="match status" value="1"/>
</dbReference>
<sequence length="495" mass="52899">MQGVRGRTDRIVIIGAGLGGLACALHLAAAGRQVVILESTGRPGGLAGRLSIGGFEFDTGPSAVAAPEVLAETFGAVGEELRDWLDLIPLDPTVRAHFPDGSTLDVIPDRDRMADEVRRVCGPREARAYLNYAAYAENVWHTLRRRLRDRSPNSPADLLRPALLGEALRLAAGGMRHGLEHRIAQFFTDPRCRRLFAVQSLLAGVAPHQAPALFTALPFLDPCGKVFFPRGGMHAMPAALAGAAQKHGVTIRYDTAAARLETYAGRARAVHTVEGERIPADVVVLPPVLADDDRSPAPAGGPGRATTSCVLVHLGSRQKYGRIAHHNLHFGRGWREPLADVQRHRRPMRDPVLLVANPTRTDPQLAPADREIYQIMVPAPPASDATAAARWRTGLAQRYAGELIATLEARGYLDLGQHIDLAHVVTPADWAAPGHRPLRGGRPHGHPSGGRRGSGQPAESSNIVLVGSGTRPGVGVPMVLMSGRHAAARITGARP</sequence>
<dbReference type="Gene3D" id="3.50.50.60">
    <property type="entry name" value="FAD/NAD(P)-binding domain"/>
    <property type="match status" value="2"/>
</dbReference>
<dbReference type="PANTHER" id="PTHR43734">
    <property type="entry name" value="PHYTOENE DESATURASE"/>
    <property type="match status" value="1"/>
</dbReference>
<dbReference type="InterPro" id="IPR036188">
    <property type="entry name" value="FAD/NAD-bd_sf"/>
</dbReference>
<comment type="pathway">
    <text evidence="1 4">Carotenoid biosynthesis.</text>
</comment>
<dbReference type="InterPro" id="IPR014105">
    <property type="entry name" value="Carotenoid/retinoid_OxRdtase"/>
</dbReference>
<dbReference type="Pfam" id="PF01593">
    <property type="entry name" value="Amino_oxidase"/>
    <property type="match status" value="1"/>
</dbReference>
<evidence type="ECO:0000313" key="7">
    <source>
        <dbReference type="EMBL" id="GAA1747610.1"/>
    </source>
</evidence>
<comment type="similarity">
    <text evidence="4">Belongs to the carotenoid/retinoid oxidoreductase family.</text>
</comment>
<evidence type="ECO:0000256" key="4">
    <source>
        <dbReference type="RuleBase" id="RU362075"/>
    </source>
</evidence>
<evidence type="ECO:0000256" key="5">
    <source>
        <dbReference type="SAM" id="MobiDB-lite"/>
    </source>
</evidence>